<accession>A0A7W6HSQ2</accession>
<dbReference type="PANTHER" id="PTHR35149:SF1">
    <property type="entry name" value="DUF5655 DOMAIN-CONTAINING PROTEIN"/>
    <property type="match status" value="1"/>
</dbReference>
<dbReference type="Proteomes" id="UP000546007">
    <property type="component" value="Unassembled WGS sequence"/>
</dbReference>
<gene>
    <name evidence="2" type="ORF">GGR14_000040</name>
</gene>
<dbReference type="AlphaFoldDB" id="A0A7W6HSQ2"/>
<evidence type="ECO:0000313" key="2">
    <source>
        <dbReference type="EMBL" id="MBB4024279.1"/>
    </source>
</evidence>
<name>A0A7W6HSQ2_9BACT</name>
<keyword evidence="3" id="KW-1185">Reference proteome</keyword>
<dbReference type="Pfam" id="PF03235">
    <property type="entry name" value="GmrSD_N"/>
    <property type="match status" value="1"/>
</dbReference>
<organism evidence="2 3">
    <name type="scientific">Butyricimonas faecihominis</name>
    <dbReference type="NCBI Taxonomy" id="1472416"/>
    <lineage>
        <taxon>Bacteria</taxon>
        <taxon>Pseudomonadati</taxon>
        <taxon>Bacteroidota</taxon>
        <taxon>Bacteroidia</taxon>
        <taxon>Bacteroidales</taxon>
        <taxon>Odoribacteraceae</taxon>
        <taxon>Butyricimonas</taxon>
    </lineage>
</organism>
<evidence type="ECO:0000313" key="3">
    <source>
        <dbReference type="Proteomes" id="UP000546007"/>
    </source>
</evidence>
<reference evidence="2 3" key="1">
    <citation type="submission" date="2020-08" db="EMBL/GenBank/DDBJ databases">
        <title>Genomic Encyclopedia of Type Strains, Phase IV (KMG-IV): sequencing the most valuable type-strain genomes for metagenomic binning, comparative biology and taxonomic classification.</title>
        <authorList>
            <person name="Goeker M."/>
        </authorList>
    </citation>
    <scope>NUCLEOTIDE SEQUENCE [LARGE SCALE GENOMIC DNA]</scope>
    <source>
        <strain evidence="2 3">DSM 105721</strain>
    </source>
</reference>
<dbReference type="EMBL" id="JACIES010000001">
    <property type="protein sequence ID" value="MBB4024279.1"/>
    <property type="molecule type" value="Genomic_DNA"/>
</dbReference>
<proteinExistence type="predicted"/>
<comment type="caution">
    <text evidence="2">The sequence shown here is derived from an EMBL/GenBank/DDBJ whole genome shotgun (WGS) entry which is preliminary data.</text>
</comment>
<dbReference type="GeneID" id="93100499"/>
<feature type="domain" description="GmrSD restriction endonucleases N-terminal" evidence="1">
    <location>
        <begin position="19"/>
        <end position="211"/>
    </location>
</feature>
<dbReference type="PANTHER" id="PTHR35149">
    <property type="entry name" value="SLL5132 PROTEIN"/>
    <property type="match status" value="1"/>
</dbReference>
<evidence type="ECO:0000259" key="1">
    <source>
        <dbReference type="Pfam" id="PF03235"/>
    </source>
</evidence>
<protein>
    <recommendedName>
        <fullName evidence="1">GmrSD restriction endonucleases N-terminal domain-containing protein</fullName>
    </recommendedName>
</protein>
<dbReference type="RefSeq" id="WP_167513908.1">
    <property type="nucleotide sequence ID" value="NZ_AP028155.1"/>
</dbReference>
<sequence length="609" mass="72487">MNDNISSYLHEPKPIEVGELCREKFNLKIPSYQRGYRWTKKEVLRLIEDVFHYDAKKDGSFYCLQPLVVRHIELNGKHEWRVIDGQQRLTTIYLILKTIGYEGECYSLEYEREKILDRIYKEEFDCEASCEIWHLTNARKAIEEWINQNTDKKETLKENILNHCCFILYVMKEGDHLSEKEIDKMEHDLFNNLNSGKISLTESELIKALFLHNIGEIKTVKEVKQISMSEELDLMERTLREDEMWYFLAGDQKKPSSCIDYLYKVWYLSQHEEIPQNVDYPIFSFMEESITSEKEMFNNWEELKRCFYIITGWYHDPLLYNLIGYLEGRKFPKYLPKDYPPFHEYLLAMFYKFSTSKNKKQKLPTRKEFVDYVKEQCLKSIPEKYMEARFDKDKNEVFNVLLLLNVAMLINNKSALLKQDSDKSTGRGTETKVSRFPFHVFHTVNWNVEHISPQNPKEKLELLNRLRVLKNEYQEMNLPNEIEKIYEKLNASENDLSALDHDEDYRSLVSKFVAEKEEVMRLRNLTLLTEHDNKGIGNKFYFDKRNKLNAYQAKGSFIPAATINVFSKWHTPSPEGFIFWDENDQQAYSDAIESTINDFKKFCEDNGTE</sequence>
<dbReference type="InterPro" id="IPR004919">
    <property type="entry name" value="GmrSD_N"/>
</dbReference>